<protein>
    <submittedName>
        <fullName evidence="1">Uncharacterized protein</fullName>
    </submittedName>
</protein>
<reference evidence="1" key="1">
    <citation type="journal article" date="2014" name="Front. Microbiol.">
        <title>High frequency of phylogenetically diverse reductive dehalogenase-homologous genes in deep subseafloor sedimentary metagenomes.</title>
        <authorList>
            <person name="Kawai M."/>
            <person name="Futagami T."/>
            <person name="Toyoda A."/>
            <person name="Takaki Y."/>
            <person name="Nishi S."/>
            <person name="Hori S."/>
            <person name="Arai W."/>
            <person name="Tsubouchi T."/>
            <person name="Morono Y."/>
            <person name="Uchiyama I."/>
            <person name="Ito T."/>
            <person name="Fujiyama A."/>
            <person name="Inagaki F."/>
            <person name="Takami H."/>
        </authorList>
    </citation>
    <scope>NUCLEOTIDE SEQUENCE</scope>
    <source>
        <strain evidence="1">Expedition CK06-06</strain>
    </source>
</reference>
<comment type="caution">
    <text evidence="1">The sequence shown here is derived from an EMBL/GenBank/DDBJ whole genome shotgun (WGS) entry which is preliminary data.</text>
</comment>
<accession>X1B1D3</accession>
<evidence type="ECO:0000313" key="1">
    <source>
        <dbReference type="EMBL" id="GAG75157.1"/>
    </source>
</evidence>
<organism evidence="1">
    <name type="scientific">marine sediment metagenome</name>
    <dbReference type="NCBI Taxonomy" id="412755"/>
    <lineage>
        <taxon>unclassified sequences</taxon>
        <taxon>metagenomes</taxon>
        <taxon>ecological metagenomes</taxon>
    </lineage>
</organism>
<sequence length="42" mass="5038">MEAILRSELHTADKRIIVLESTIEYYKQIVDAMEQRIELMEQ</sequence>
<name>X1B1D3_9ZZZZ</name>
<dbReference type="AlphaFoldDB" id="X1B1D3"/>
<feature type="non-terminal residue" evidence="1">
    <location>
        <position position="42"/>
    </location>
</feature>
<dbReference type="EMBL" id="BART01018447">
    <property type="protein sequence ID" value="GAG75157.1"/>
    <property type="molecule type" value="Genomic_DNA"/>
</dbReference>
<proteinExistence type="predicted"/>
<gene>
    <name evidence="1" type="ORF">S01H4_34824</name>
</gene>